<comment type="caution">
    <text evidence="1">The sequence shown here is derived from an EMBL/GenBank/DDBJ whole genome shotgun (WGS) entry which is preliminary data.</text>
</comment>
<organism evidence="1 2">
    <name type="scientific">Solanum commersonii</name>
    <name type="common">Commerson's wild potato</name>
    <name type="synonym">Commerson's nightshade</name>
    <dbReference type="NCBI Taxonomy" id="4109"/>
    <lineage>
        <taxon>Eukaryota</taxon>
        <taxon>Viridiplantae</taxon>
        <taxon>Streptophyta</taxon>
        <taxon>Embryophyta</taxon>
        <taxon>Tracheophyta</taxon>
        <taxon>Spermatophyta</taxon>
        <taxon>Magnoliopsida</taxon>
        <taxon>eudicotyledons</taxon>
        <taxon>Gunneridae</taxon>
        <taxon>Pentapetalae</taxon>
        <taxon>asterids</taxon>
        <taxon>lamiids</taxon>
        <taxon>Solanales</taxon>
        <taxon>Solanaceae</taxon>
        <taxon>Solanoideae</taxon>
        <taxon>Solaneae</taxon>
        <taxon>Solanum</taxon>
    </lineage>
</organism>
<accession>A0A9J5XD25</accession>
<dbReference type="Proteomes" id="UP000824120">
    <property type="component" value="Chromosome 9"/>
</dbReference>
<sequence>MDLIAKLSHPYIVEYKDYLVEKVLQIVIPELHEMRIGHIVSIGSESLCTLNPNCGGGYTISIGSNFKSSLLSVFFFFFFVTRKGAILTYDTRTDLAFFHSFTATEYVAAQLLRNMVASEMTENIR</sequence>
<dbReference type="EMBL" id="JACXVP010000009">
    <property type="protein sequence ID" value="KAG5585533.1"/>
    <property type="molecule type" value="Genomic_DNA"/>
</dbReference>
<gene>
    <name evidence="1" type="ORF">H5410_045967</name>
</gene>
<evidence type="ECO:0000313" key="1">
    <source>
        <dbReference type="EMBL" id="KAG5585533.1"/>
    </source>
</evidence>
<dbReference type="OrthoDB" id="421993at2759"/>
<evidence type="ECO:0000313" key="2">
    <source>
        <dbReference type="Proteomes" id="UP000824120"/>
    </source>
</evidence>
<proteinExistence type="predicted"/>
<keyword evidence="2" id="KW-1185">Reference proteome</keyword>
<dbReference type="AlphaFoldDB" id="A0A9J5XD25"/>
<protein>
    <submittedName>
        <fullName evidence="1">Uncharacterized protein</fullName>
    </submittedName>
</protein>
<name>A0A9J5XD25_SOLCO</name>
<reference evidence="1 2" key="1">
    <citation type="submission" date="2020-09" db="EMBL/GenBank/DDBJ databases">
        <title>De no assembly of potato wild relative species, Solanum commersonii.</title>
        <authorList>
            <person name="Cho K."/>
        </authorList>
    </citation>
    <scope>NUCLEOTIDE SEQUENCE [LARGE SCALE GENOMIC DNA]</scope>
    <source>
        <strain evidence="1">LZ3.2</strain>
        <tissue evidence="1">Leaf</tissue>
    </source>
</reference>